<evidence type="ECO:0000259" key="4">
    <source>
        <dbReference type="PROSITE" id="PS51304"/>
    </source>
</evidence>
<proteinExistence type="predicted"/>
<dbReference type="InterPro" id="IPR013320">
    <property type="entry name" value="ConA-like_dom_sf"/>
</dbReference>
<dbReference type="AlphaFoldDB" id="A0AA40I216"/>
<keyword evidence="6" id="KW-1185">Reference proteome</keyword>
<evidence type="ECO:0000313" key="6">
    <source>
        <dbReference type="Proteomes" id="UP001177744"/>
    </source>
</evidence>
<dbReference type="SUPFAM" id="SSF49899">
    <property type="entry name" value="Concanavalin A-like lectins/glucanases"/>
    <property type="match status" value="1"/>
</dbReference>
<gene>
    <name evidence="5" type="ORF">QTO34_018003</name>
</gene>
<evidence type="ECO:0000313" key="5">
    <source>
        <dbReference type="EMBL" id="KAK1341588.1"/>
    </source>
</evidence>
<feature type="compositionally biased region" description="Polar residues" evidence="3">
    <location>
        <begin position="50"/>
        <end position="59"/>
    </location>
</feature>
<dbReference type="InterPro" id="IPR001079">
    <property type="entry name" value="Galectin_CRD"/>
</dbReference>
<name>A0AA40I216_CNENI</name>
<sequence>MSVRMLASPPSTPSPDGDGDGVARLDLMFGKPIQASTGDREAGPPFQPTIVCNSLEGNTGSGQEQWEDHLCFSPGSEVKFTVTFESDKFKVKLPDRHQLTFPNRLGHSHLSSRRAL</sequence>
<accession>A0AA40I216</accession>
<dbReference type="PROSITE" id="PS51304">
    <property type="entry name" value="GALECTIN"/>
    <property type="match status" value="1"/>
</dbReference>
<evidence type="ECO:0000256" key="1">
    <source>
        <dbReference type="ARBA" id="ARBA00022734"/>
    </source>
</evidence>
<evidence type="ECO:0000256" key="3">
    <source>
        <dbReference type="SAM" id="MobiDB-lite"/>
    </source>
</evidence>
<dbReference type="Gene3D" id="2.60.120.200">
    <property type="match status" value="1"/>
</dbReference>
<protein>
    <recommendedName>
        <fullName evidence="2">Galectin</fullName>
    </recommendedName>
</protein>
<feature type="non-terminal residue" evidence="5">
    <location>
        <position position="116"/>
    </location>
</feature>
<dbReference type="GO" id="GO:0030246">
    <property type="term" value="F:carbohydrate binding"/>
    <property type="evidence" value="ECO:0007669"/>
    <property type="project" value="UniProtKB-UniRule"/>
</dbReference>
<dbReference type="Pfam" id="PF00337">
    <property type="entry name" value="Gal-bind_lectin"/>
    <property type="match status" value="1"/>
</dbReference>
<organism evidence="5 6">
    <name type="scientific">Cnephaeus nilssonii</name>
    <name type="common">Northern bat</name>
    <name type="synonym">Eptesicus nilssonii</name>
    <dbReference type="NCBI Taxonomy" id="3371016"/>
    <lineage>
        <taxon>Eukaryota</taxon>
        <taxon>Metazoa</taxon>
        <taxon>Chordata</taxon>
        <taxon>Craniata</taxon>
        <taxon>Vertebrata</taxon>
        <taxon>Euteleostomi</taxon>
        <taxon>Mammalia</taxon>
        <taxon>Eutheria</taxon>
        <taxon>Laurasiatheria</taxon>
        <taxon>Chiroptera</taxon>
        <taxon>Yangochiroptera</taxon>
        <taxon>Vespertilionidae</taxon>
        <taxon>Cnephaeus</taxon>
    </lineage>
</organism>
<evidence type="ECO:0000256" key="2">
    <source>
        <dbReference type="RuleBase" id="RU102079"/>
    </source>
</evidence>
<dbReference type="EMBL" id="JAULJE010000007">
    <property type="protein sequence ID" value="KAK1341588.1"/>
    <property type="molecule type" value="Genomic_DNA"/>
</dbReference>
<comment type="caution">
    <text evidence="5">The sequence shown here is derived from an EMBL/GenBank/DDBJ whole genome shotgun (WGS) entry which is preliminary data.</text>
</comment>
<feature type="region of interest" description="Disordered" evidence="3">
    <location>
        <begin position="1"/>
        <end position="59"/>
    </location>
</feature>
<dbReference type="Proteomes" id="UP001177744">
    <property type="component" value="Unassembled WGS sequence"/>
</dbReference>
<keyword evidence="1 2" id="KW-0430">Lectin</keyword>
<reference evidence="5" key="1">
    <citation type="submission" date="2023-06" db="EMBL/GenBank/DDBJ databases">
        <title>Reference genome for the Northern bat (Eptesicus nilssonii), a most northern bat species.</title>
        <authorList>
            <person name="Laine V.N."/>
            <person name="Pulliainen A.T."/>
            <person name="Lilley T.M."/>
        </authorList>
    </citation>
    <scope>NUCLEOTIDE SEQUENCE</scope>
    <source>
        <strain evidence="5">BLF_Eptnil</strain>
        <tissue evidence="5">Kidney</tissue>
    </source>
</reference>
<feature type="domain" description="Galectin" evidence="4">
    <location>
        <begin position="1"/>
        <end position="116"/>
    </location>
</feature>